<dbReference type="EMBL" id="EQ962657">
    <property type="protein sequence ID" value="EED14716.1"/>
    <property type="molecule type" value="Genomic_DNA"/>
</dbReference>
<dbReference type="PANTHER" id="PTHR23272">
    <property type="entry name" value="BED FINGER-RELATED"/>
    <property type="match status" value="1"/>
</dbReference>
<evidence type="ECO:0000313" key="4">
    <source>
        <dbReference type="Proteomes" id="UP000001745"/>
    </source>
</evidence>
<dbReference type="GO" id="GO:0046983">
    <property type="term" value="F:protein dimerization activity"/>
    <property type="evidence" value="ECO:0007669"/>
    <property type="project" value="InterPro"/>
</dbReference>
<dbReference type="AlphaFoldDB" id="B8MJC7"/>
<keyword evidence="4" id="KW-1185">Reference proteome</keyword>
<feature type="signal peptide" evidence="1">
    <location>
        <begin position="1"/>
        <end position="16"/>
    </location>
</feature>
<dbReference type="InterPro" id="IPR008906">
    <property type="entry name" value="HATC_C_dom"/>
</dbReference>
<organism evidence="3 4">
    <name type="scientific">Talaromyces stipitatus (strain ATCC 10500 / CBS 375.48 / QM 6759 / NRRL 1006)</name>
    <name type="common">Penicillium stipitatum</name>
    <dbReference type="NCBI Taxonomy" id="441959"/>
    <lineage>
        <taxon>Eukaryota</taxon>
        <taxon>Fungi</taxon>
        <taxon>Dikarya</taxon>
        <taxon>Ascomycota</taxon>
        <taxon>Pezizomycotina</taxon>
        <taxon>Eurotiomycetes</taxon>
        <taxon>Eurotiomycetidae</taxon>
        <taxon>Eurotiales</taxon>
        <taxon>Trichocomaceae</taxon>
        <taxon>Talaromyces</taxon>
        <taxon>Talaromyces sect. Talaromyces</taxon>
    </lineage>
</organism>
<dbReference type="InterPro" id="IPR012337">
    <property type="entry name" value="RNaseH-like_sf"/>
</dbReference>
<gene>
    <name evidence="3" type="ORF">TSTA_041910</name>
</gene>
<evidence type="ECO:0000259" key="2">
    <source>
        <dbReference type="Pfam" id="PF05699"/>
    </source>
</evidence>
<reference evidence="4" key="1">
    <citation type="journal article" date="2015" name="Genome Announc.">
        <title>Genome sequence of the AIDS-associated pathogen Penicillium marneffei (ATCC18224) and its near taxonomic relative Talaromyces stipitatus (ATCC10500).</title>
        <authorList>
            <person name="Nierman W.C."/>
            <person name="Fedorova-Abrams N.D."/>
            <person name="Andrianopoulos A."/>
        </authorList>
    </citation>
    <scope>NUCLEOTIDE SEQUENCE [LARGE SCALE GENOMIC DNA]</scope>
    <source>
        <strain evidence="4">ATCC 10500 / CBS 375.48 / QM 6759 / NRRL 1006</strain>
    </source>
</reference>
<dbReference type="InParanoid" id="B8MJC7"/>
<dbReference type="OrthoDB" id="2976890at2759"/>
<dbReference type="PANTHER" id="PTHR23272:SF184">
    <property type="entry name" value="OS03G0311250 PROTEIN"/>
    <property type="match status" value="1"/>
</dbReference>
<feature type="chain" id="PRO_5002877780" description="HAT C-terminal dimerisation domain-containing protein" evidence="1">
    <location>
        <begin position="17"/>
        <end position="208"/>
    </location>
</feature>
<accession>B8MJC7</accession>
<dbReference type="RefSeq" id="XP_002484669.1">
    <property type="nucleotide sequence ID" value="XM_002484624.1"/>
</dbReference>
<dbReference type="PhylomeDB" id="B8MJC7"/>
<dbReference type="GeneID" id="8102968"/>
<protein>
    <recommendedName>
        <fullName evidence="2">HAT C-terminal dimerisation domain-containing protein</fullName>
    </recommendedName>
</protein>
<dbReference type="HOGENOM" id="CLU_009123_4_0_1"/>
<dbReference type="SUPFAM" id="SSF53098">
    <property type="entry name" value="Ribonuclease H-like"/>
    <property type="match status" value="1"/>
</dbReference>
<name>B8MJC7_TALSN</name>
<dbReference type="Proteomes" id="UP000001745">
    <property type="component" value="Unassembled WGS sequence"/>
</dbReference>
<keyword evidence="1" id="KW-0732">Signal</keyword>
<evidence type="ECO:0000256" key="1">
    <source>
        <dbReference type="SAM" id="SignalP"/>
    </source>
</evidence>
<sequence length="208" mass="24435">MLSDALKIGLAVLVCCELYDLLHDTAERKEDFADIDEDVTSAVRESIKKYIKYYTFMDISNTYYTALILDPRVKGDLLLYELDDEDTSRKILQALHGNLYKKYPDTTNQRTMAEPTDYSHKKQKVGSWMLRRLQPQDKPQSSNIDRYFDNIWVDAIDMEDLNWLFELWRVHRKDYPWMAAAARDYLAILASEVSVERLFNSERDVLGV</sequence>
<evidence type="ECO:0000313" key="3">
    <source>
        <dbReference type="EMBL" id="EED14716.1"/>
    </source>
</evidence>
<dbReference type="VEuPathDB" id="FungiDB:TSTA_041910"/>
<dbReference type="Pfam" id="PF05699">
    <property type="entry name" value="Dimer_Tnp_hAT"/>
    <property type="match status" value="1"/>
</dbReference>
<proteinExistence type="predicted"/>
<feature type="domain" description="HAT C-terminal dimerisation" evidence="2">
    <location>
        <begin position="164"/>
        <end position="202"/>
    </location>
</feature>